<dbReference type="Proteomes" id="UP001187315">
    <property type="component" value="Unassembled WGS sequence"/>
</dbReference>
<accession>A0AA88LWL7</accession>
<protein>
    <submittedName>
        <fullName evidence="1">Uncharacterized protein</fullName>
    </submittedName>
</protein>
<gene>
    <name evidence="1" type="ORF">Q7C36_019194</name>
</gene>
<comment type="caution">
    <text evidence="1">The sequence shown here is derived from an EMBL/GenBank/DDBJ whole genome shotgun (WGS) entry which is preliminary data.</text>
</comment>
<evidence type="ECO:0000313" key="2">
    <source>
        <dbReference type="Proteomes" id="UP001187315"/>
    </source>
</evidence>
<reference evidence="1" key="1">
    <citation type="submission" date="2023-08" db="EMBL/GenBank/DDBJ databases">
        <title>Pelteobagrus vachellii genome.</title>
        <authorList>
            <person name="Liu H."/>
        </authorList>
    </citation>
    <scope>NUCLEOTIDE SEQUENCE</scope>
    <source>
        <strain evidence="1">PRFRI_2022a</strain>
        <tissue evidence="1">Muscle</tissue>
    </source>
</reference>
<proteinExistence type="predicted"/>
<evidence type="ECO:0000313" key="1">
    <source>
        <dbReference type="EMBL" id="KAK2825267.1"/>
    </source>
</evidence>
<dbReference type="EMBL" id="JAVHJS010000020">
    <property type="protein sequence ID" value="KAK2825267.1"/>
    <property type="molecule type" value="Genomic_DNA"/>
</dbReference>
<name>A0AA88LWL7_TACVA</name>
<keyword evidence="2" id="KW-1185">Reference proteome</keyword>
<sequence length="132" mass="15082">MSAELAGQSARAFLPFLPNSDLEGDNKRGCFEDQSRVPECLLASSFMELIEFFESAQKQPGPVHAHAQGLDERMQVWIPDQLEATMWRLKQIRCKEDIHRTSSRLFDVTENHNKWLPVYTTADISDLRSSDA</sequence>
<organism evidence="1 2">
    <name type="scientific">Tachysurus vachellii</name>
    <name type="common">Darkbarbel catfish</name>
    <name type="synonym">Pelteobagrus vachellii</name>
    <dbReference type="NCBI Taxonomy" id="175792"/>
    <lineage>
        <taxon>Eukaryota</taxon>
        <taxon>Metazoa</taxon>
        <taxon>Chordata</taxon>
        <taxon>Craniata</taxon>
        <taxon>Vertebrata</taxon>
        <taxon>Euteleostomi</taxon>
        <taxon>Actinopterygii</taxon>
        <taxon>Neopterygii</taxon>
        <taxon>Teleostei</taxon>
        <taxon>Ostariophysi</taxon>
        <taxon>Siluriformes</taxon>
        <taxon>Bagridae</taxon>
        <taxon>Tachysurus</taxon>
    </lineage>
</organism>
<dbReference type="AlphaFoldDB" id="A0AA88LWL7"/>